<dbReference type="EMBL" id="PQGD01000011">
    <property type="protein sequence ID" value="POP48126.1"/>
    <property type="molecule type" value="Genomic_DNA"/>
</dbReference>
<dbReference type="GO" id="GO:0003700">
    <property type="term" value="F:DNA-binding transcription factor activity"/>
    <property type="evidence" value="ECO:0007669"/>
    <property type="project" value="InterPro"/>
</dbReference>
<dbReference type="InterPro" id="IPR036388">
    <property type="entry name" value="WH-like_DNA-bd_sf"/>
</dbReference>
<comment type="similarity">
    <text evidence="1">Belongs to the LysR transcriptional regulatory family.</text>
</comment>
<evidence type="ECO:0000256" key="3">
    <source>
        <dbReference type="ARBA" id="ARBA00023125"/>
    </source>
</evidence>
<dbReference type="InterPro" id="IPR050950">
    <property type="entry name" value="HTH-type_LysR_regulators"/>
</dbReference>
<evidence type="ECO:0000313" key="6">
    <source>
        <dbReference type="EMBL" id="POP43658.1"/>
    </source>
</evidence>
<keyword evidence="4" id="KW-0804">Transcription</keyword>
<gene>
    <name evidence="7" type="ORF">CHU32_14925</name>
    <name evidence="6" type="ORF">CHU33_15635</name>
</gene>
<dbReference type="RefSeq" id="WP_103676997.1">
    <property type="nucleotide sequence ID" value="NZ_PQGD01000011.1"/>
</dbReference>
<dbReference type="CDD" id="cd08421">
    <property type="entry name" value="PBP2_LTTR_like_1"/>
    <property type="match status" value="1"/>
</dbReference>
<dbReference type="InterPro" id="IPR005119">
    <property type="entry name" value="LysR_subst-bd"/>
</dbReference>
<evidence type="ECO:0000313" key="9">
    <source>
        <dbReference type="Proteomes" id="UP000247005"/>
    </source>
</evidence>
<evidence type="ECO:0000256" key="2">
    <source>
        <dbReference type="ARBA" id="ARBA00023015"/>
    </source>
</evidence>
<evidence type="ECO:0000313" key="7">
    <source>
        <dbReference type="EMBL" id="POP48126.1"/>
    </source>
</evidence>
<proteinExistence type="inferred from homology"/>
<dbReference type="AlphaFoldDB" id="A0A2P5GNL0"/>
<comment type="caution">
    <text evidence="7">The sequence shown here is derived from an EMBL/GenBank/DDBJ whole genome shotgun (WGS) entry which is preliminary data.</text>
</comment>
<dbReference type="PANTHER" id="PTHR30419">
    <property type="entry name" value="HTH-TYPE TRANSCRIPTIONAL REGULATOR YBHD"/>
    <property type="match status" value="1"/>
</dbReference>
<feature type="domain" description="HTH lysR-type" evidence="5">
    <location>
        <begin position="3"/>
        <end position="60"/>
    </location>
</feature>
<dbReference type="Proteomes" id="UP000247005">
    <property type="component" value="Unassembled WGS sequence"/>
</dbReference>
<dbReference type="OrthoDB" id="8679465at2"/>
<dbReference type="InterPro" id="IPR000847">
    <property type="entry name" value="LysR_HTH_N"/>
</dbReference>
<dbReference type="Gene3D" id="1.10.10.10">
    <property type="entry name" value="Winged helix-like DNA-binding domain superfamily/Winged helix DNA-binding domain"/>
    <property type="match status" value="1"/>
</dbReference>
<accession>A0A2P5GNL0</accession>
<dbReference type="SUPFAM" id="SSF46785">
    <property type="entry name" value="Winged helix' DNA-binding domain"/>
    <property type="match status" value="1"/>
</dbReference>
<keyword evidence="8" id="KW-1185">Reference proteome</keyword>
<evidence type="ECO:0000313" key="8">
    <source>
        <dbReference type="Proteomes" id="UP000237073"/>
    </source>
</evidence>
<dbReference type="SUPFAM" id="SSF53850">
    <property type="entry name" value="Periplasmic binding protein-like II"/>
    <property type="match status" value="1"/>
</dbReference>
<evidence type="ECO:0000256" key="4">
    <source>
        <dbReference type="ARBA" id="ARBA00023163"/>
    </source>
</evidence>
<protein>
    <submittedName>
        <fullName evidence="7">LysR family transcriptional regulator</fullName>
    </submittedName>
</protein>
<dbReference type="EMBL" id="PQGE01000013">
    <property type="protein sequence ID" value="POP43658.1"/>
    <property type="molecule type" value="Genomic_DNA"/>
</dbReference>
<dbReference type="Pfam" id="PF00126">
    <property type="entry name" value="HTH_1"/>
    <property type="match status" value="1"/>
</dbReference>
<evidence type="ECO:0000259" key="5">
    <source>
        <dbReference type="PROSITE" id="PS50931"/>
    </source>
</evidence>
<name>A0A2P5GNL0_9ENTR</name>
<dbReference type="InterPro" id="IPR036390">
    <property type="entry name" value="WH_DNA-bd_sf"/>
</dbReference>
<dbReference type="Proteomes" id="UP000237073">
    <property type="component" value="Unassembled WGS sequence"/>
</dbReference>
<dbReference type="GO" id="GO:0003677">
    <property type="term" value="F:DNA binding"/>
    <property type="evidence" value="ECO:0007669"/>
    <property type="project" value="UniProtKB-KW"/>
</dbReference>
<dbReference type="Gene3D" id="3.40.190.290">
    <property type="match status" value="1"/>
</dbReference>
<reference evidence="8 9" key="1">
    <citation type="submission" date="2018-01" db="EMBL/GenBank/DDBJ databases">
        <title>Superficieibacter electus gen. nov., sp. nov., an extended-spectrum beta-lactamase possessing member of the Enterobacteriaceae family, isolated from intensive care unit surfaces.</title>
        <authorList>
            <person name="Potter R.F."/>
            <person name="D'Souza A.W."/>
        </authorList>
    </citation>
    <scope>NUCLEOTIDE SEQUENCE [LARGE SCALE GENOMIC DNA]</scope>
    <source>
        <strain evidence="7 9">BP-1</strain>
        <strain evidence="6 8">BP-2</strain>
    </source>
</reference>
<sequence>MRLDLADLQLFMCIVETGSITQGAIKAHLALASASERLRLMEADVGVPLLVRHPRGVTLTGAGETLAKYARPLLEQHQQLRRELKTFASGVRGTLKLYANTSALTAFLPARLAPWLASHPDVHIELEERTSEDIIALLLAGSGNAGIVSDAVDTSGLTTEPIANDHLVVIVPPGHTAYGKQAVSFTDIIHEPFVGLYPGSALQDHICTHAGALGNDLNLRVRMSTFEGLCEMVEKGIGFGIVPAVIADKYHSRFRFHSLTLSDRWARRTLCICYRSWQALDPGMKSLVRHLKTA</sequence>
<keyword evidence="3" id="KW-0238">DNA-binding</keyword>
<dbReference type="Pfam" id="PF03466">
    <property type="entry name" value="LysR_substrate"/>
    <property type="match status" value="1"/>
</dbReference>
<keyword evidence="2" id="KW-0805">Transcription regulation</keyword>
<organism evidence="7 9">
    <name type="scientific">Superficieibacter electus</name>
    <dbReference type="NCBI Taxonomy" id="2022662"/>
    <lineage>
        <taxon>Bacteria</taxon>
        <taxon>Pseudomonadati</taxon>
        <taxon>Pseudomonadota</taxon>
        <taxon>Gammaproteobacteria</taxon>
        <taxon>Enterobacterales</taxon>
        <taxon>Enterobacteriaceae</taxon>
        <taxon>Superficieibacter</taxon>
    </lineage>
</organism>
<dbReference type="GO" id="GO:0005829">
    <property type="term" value="C:cytosol"/>
    <property type="evidence" value="ECO:0007669"/>
    <property type="project" value="TreeGrafter"/>
</dbReference>
<dbReference type="PROSITE" id="PS50931">
    <property type="entry name" value="HTH_LYSR"/>
    <property type="match status" value="1"/>
</dbReference>
<evidence type="ECO:0000256" key="1">
    <source>
        <dbReference type="ARBA" id="ARBA00009437"/>
    </source>
</evidence>
<dbReference type="PANTHER" id="PTHR30419:SF2">
    <property type="entry name" value="LYSR FAMILY TRANSCRIPTIONAL REGULATOR"/>
    <property type="match status" value="1"/>
</dbReference>